<accession>A0A3A3FL96</accession>
<comment type="caution">
    <text evidence="1">The sequence shown here is derived from an EMBL/GenBank/DDBJ whole genome shotgun (WGS) entry which is preliminary data.</text>
</comment>
<keyword evidence="2" id="KW-1185">Reference proteome</keyword>
<dbReference type="Proteomes" id="UP000265955">
    <property type="component" value="Unassembled WGS sequence"/>
</dbReference>
<proteinExistence type="predicted"/>
<reference evidence="2" key="1">
    <citation type="submission" date="2018-09" db="EMBL/GenBank/DDBJ databases">
        <authorList>
            <person name="Zhu H."/>
        </authorList>
    </citation>
    <scope>NUCLEOTIDE SEQUENCE [LARGE SCALE GENOMIC DNA]</scope>
    <source>
        <strain evidence="2">K1R23-30</strain>
    </source>
</reference>
<dbReference type="AlphaFoldDB" id="A0A3A3FL96"/>
<name>A0A3A3FL96_9BURK</name>
<evidence type="ECO:0000313" key="1">
    <source>
        <dbReference type="EMBL" id="RJF92135.1"/>
    </source>
</evidence>
<dbReference type="EMBL" id="QYUO01000003">
    <property type="protein sequence ID" value="RJF92135.1"/>
    <property type="molecule type" value="Genomic_DNA"/>
</dbReference>
<sequence length="608" mass="67221">MSGIPLKKEEKTRRLLRHVSPDMLKATQSLIGEADDRQTIRKGQNPELAKAMMEYSAVPIPDGLKHADFSYLPFDLLAYTDANGQMCYMMIEGNGTGYAGTTNLSKEMQQVMLDTFMDTAKELLRELNGKHPPLVLVGCSGREGTGGNNKMVFEKLYIADEFNGVFKAAGTSHILTIDAIAPEYRQAIESANKTYEAAIKPAKEEKAAAMKDLETNYNAAREEAEGNKAPTDKLAQLKETYESDKQTIETKFYTDTAVFFEKWGNDCKQAVQEAKDYVENSDFSWDKYPGPTTVPGYTSEFSEFIEVDDDGKTTLFGREVDAIVNDRTAGNVSANNPDKEMKNVRVINSCYKEGQDKAAMAKAWNNFILEKKEELDAMGALVPGMDRTIPFKEVTRVPAGEGGLTKSDADLLCENIVDVFTNGLDDGSGGKVFPDEIMIKPSGTGKGDGIRAIKRSMLNDPEKIKQIVNSSLSEVGLKYRGAAGMPYMLQERVKIHRIRDGEFAGRTWDYRHVVTRYTNTDNQEYLVAFPAVAKVAADEDAVVNNTSAAMATTNRPGSDFIIPLCGDRSKEVDLNAGDMEKVGLVLTMFMAHLLENNYINPRKAQQPA</sequence>
<evidence type="ECO:0000313" key="2">
    <source>
        <dbReference type="Proteomes" id="UP000265955"/>
    </source>
</evidence>
<organism evidence="1 2">
    <name type="scientific">Noviherbaspirillum saxi</name>
    <dbReference type="NCBI Taxonomy" id="2320863"/>
    <lineage>
        <taxon>Bacteria</taxon>
        <taxon>Pseudomonadati</taxon>
        <taxon>Pseudomonadota</taxon>
        <taxon>Betaproteobacteria</taxon>
        <taxon>Burkholderiales</taxon>
        <taxon>Oxalobacteraceae</taxon>
        <taxon>Noviherbaspirillum</taxon>
    </lineage>
</organism>
<protein>
    <submittedName>
        <fullName evidence="1">Uncharacterized protein</fullName>
    </submittedName>
</protein>
<gene>
    <name evidence="1" type="ORF">D3871_26190</name>
</gene>